<dbReference type="PANTHER" id="PTHR12658:SF0">
    <property type="entry name" value="TUBULIN-SPECIFIC CHAPERONE D"/>
    <property type="match status" value="1"/>
</dbReference>
<dbReference type="GO" id="GO:0007021">
    <property type="term" value="P:tubulin complex assembly"/>
    <property type="evidence" value="ECO:0007669"/>
    <property type="project" value="InterPro"/>
</dbReference>
<feature type="domain" description="Tubulin-folding cofactor D ARM repeats" evidence="5">
    <location>
        <begin position="286"/>
        <end position="519"/>
    </location>
</feature>
<name>A0AAV6U7Y4_9ARAC</name>
<gene>
    <name evidence="6" type="ORF">JTE90_002830</name>
</gene>
<evidence type="ECO:0000313" key="7">
    <source>
        <dbReference type="Proteomes" id="UP000827092"/>
    </source>
</evidence>
<keyword evidence="7" id="KW-1185">Reference proteome</keyword>
<evidence type="ECO:0000259" key="5">
    <source>
        <dbReference type="Pfam" id="PF25767"/>
    </source>
</evidence>
<dbReference type="GO" id="GO:0048487">
    <property type="term" value="F:beta-tubulin binding"/>
    <property type="evidence" value="ECO:0007669"/>
    <property type="project" value="InterPro"/>
</dbReference>
<evidence type="ECO:0000313" key="6">
    <source>
        <dbReference type="EMBL" id="KAG8179791.1"/>
    </source>
</evidence>
<evidence type="ECO:0000256" key="2">
    <source>
        <dbReference type="ARBA" id="ARBA00015003"/>
    </source>
</evidence>
<dbReference type="InterPro" id="IPR016024">
    <property type="entry name" value="ARM-type_fold"/>
</dbReference>
<keyword evidence="3" id="KW-0143">Chaperone</keyword>
<dbReference type="SUPFAM" id="SSF48371">
    <property type="entry name" value="ARM repeat"/>
    <property type="match status" value="3"/>
</dbReference>
<dbReference type="GO" id="GO:0000226">
    <property type="term" value="P:microtubule cytoskeleton organization"/>
    <property type="evidence" value="ECO:0007669"/>
    <property type="project" value="TreeGrafter"/>
</dbReference>
<protein>
    <recommendedName>
        <fullName evidence="2">Tubulin-specific chaperone D</fullName>
    </recommendedName>
</protein>
<organism evidence="6 7">
    <name type="scientific">Oedothorax gibbosus</name>
    <dbReference type="NCBI Taxonomy" id="931172"/>
    <lineage>
        <taxon>Eukaryota</taxon>
        <taxon>Metazoa</taxon>
        <taxon>Ecdysozoa</taxon>
        <taxon>Arthropoda</taxon>
        <taxon>Chelicerata</taxon>
        <taxon>Arachnida</taxon>
        <taxon>Araneae</taxon>
        <taxon>Araneomorphae</taxon>
        <taxon>Entelegynae</taxon>
        <taxon>Araneoidea</taxon>
        <taxon>Linyphiidae</taxon>
        <taxon>Erigoninae</taxon>
        <taxon>Oedothorax</taxon>
    </lineage>
</organism>
<sequence length="1164" mass="131094">MDTSRNRTCSEGNTDDTDSIGLGCALDVFKEYDEIMSLISQLNTVYSNGSLSENVIERFVYILNQYQEQPHLLDRFLDDFLNELLKIARNVENDKKLQYLAFKFLYIITKVRGYKVVLRHLPHEVSDVEPVLSLLNEQDPSDASTWETRYMLLLWMSIIVIIPFHMHRLDDTSENKPDKKPIMERIIDVIKVYLSVSDKARDAAAFLAAHFITRPDVKAVYLKEYLDWSLKMLMSSNDQISLQAGILSSLALLFKHGKRDDMKSYGAPILKKILECGFKDSGSSVVRKMSLKLIQRIGLSFLRIKVASWRYSRGKRSLADNLAYGDVSQTMASQEQSSEDEDYDIPEETEDIIEQLLVGLRDKDTIIRWSAAKGIGRVTGRLPKELADEVVTSVLELFSLRESDSAWHGGCLALAELGRRGLILPQHLDKVVSVVIKALIYDEQRGNFSVGAHIRDAACYLCWSFARAYDPQVLQPYVNSIAGALLVTTVFDREITCRRAASAAFQENVGRQGTFPHGIDILTETDYYAVGSRHNCFLNLSVHIAQFPEYTLTIINHLLEHKINHWDVAVRELTSKALHNLTNRDPDFMAKTAIPNLLTQAVGIDLNARHGAILSIAEILHALSNEKKSSEPIGDILGTDIVEKIQTLVFVLDQRGLFRGLGGILMRNAVCLLIEKSSIAALPFHNNVALIDKWQETLDNCLQHVDVSVRASAVSALPHFCSQYYVPGSETCSKLLQQYSEQLKANHLETRCGYALAIGAFPNFLLKGSVSDTIKNLSKCSELTEDHSNWAEARRDAIKALFQVASTVGIDPKGDEQNSICQSNLDALFNSFLAGTNDYTLDSRGEIGAIVRESALTAIQETICLVLKNDAHMLSKDLITKVFCVVMQQCTEKIDRTRAIAGGVFEALLLNTPPVPHVPHYNELLEIFSTDVCDEINWASPSDTYHHFVKVLNYSCYRHSLLLGFIVSVGGLTESLVKYSSSALVTYLLSNKPNKELIQSIADELILILNRNSQNDRIVIPFFKMMNYLLLSDIIFETDESHTFYDQLLHLIWACSGKSKDPQKIVAAVELLCNLLQLSKNHQRQALNKLVIFLCHRFPRIRKVTANKLYEAFITYDIAEEDVVEDVQELLCDTDWNEPLDVIRPIRNSLCEKLGMEAPKLKAK</sequence>
<dbReference type="GO" id="GO:0007023">
    <property type="term" value="P:post-chaperonin tubulin folding pathway"/>
    <property type="evidence" value="ECO:0007669"/>
    <property type="project" value="InterPro"/>
</dbReference>
<dbReference type="Pfam" id="PF23579">
    <property type="entry name" value="ARM_TBCD"/>
    <property type="match status" value="1"/>
</dbReference>
<dbReference type="GO" id="GO:0016328">
    <property type="term" value="C:lateral plasma membrane"/>
    <property type="evidence" value="ECO:0007669"/>
    <property type="project" value="TreeGrafter"/>
</dbReference>
<evidence type="ECO:0000256" key="3">
    <source>
        <dbReference type="ARBA" id="ARBA00023186"/>
    </source>
</evidence>
<dbReference type="GO" id="GO:0034333">
    <property type="term" value="P:adherens junction assembly"/>
    <property type="evidence" value="ECO:0007669"/>
    <property type="project" value="TreeGrafter"/>
</dbReference>
<dbReference type="InterPro" id="IPR058033">
    <property type="entry name" value="ARM_TBCD_2nd"/>
</dbReference>
<feature type="domain" description="Tubulin-folding cofactor D C-terminal" evidence="4">
    <location>
        <begin position="881"/>
        <end position="1064"/>
    </location>
</feature>
<evidence type="ECO:0000259" key="4">
    <source>
        <dbReference type="Pfam" id="PF12612"/>
    </source>
</evidence>
<proteinExistence type="inferred from homology"/>
<dbReference type="InterPro" id="IPR033162">
    <property type="entry name" value="TBCD"/>
</dbReference>
<dbReference type="PANTHER" id="PTHR12658">
    <property type="entry name" value="BETA-TUBULIN COFACTOR D"/>
    <property type="match status" value="1"/>
</dbReference>
<accession>A0AAV6U7Y4</accession>
<dbReference type="Gene3D" id="1.25.10.10">
    <property type="entry name" value="Leucine-rich Repeat Variant"/>
    <property type="match status" value="2"/>
</dbReference>
<dbReference type="Pfam" id="PF25767">
    <property type="entry name" value="ARM_TBCD_2nd"/>
    <property type="match status" value="1"/>
</dbReference>
<dbReference type="InterPro" id="IPR011989">
    <property type="entry name" value="ARM-like"/>
</dbReference>
<dbReference type="Proteomes" id="UP000827092">
    <property type="component" value="Unassembled WGS sequence"/>
</dbReference>
<dbReference type="EMBL" id="JAFNEN010000603">
    <property type="protein sequence ID" value="KAG8179791.1"/>
    <property type="molecule type" value="Genomic_DNA"/>
</dbReference>
<comment type="caution">
    <text evidence="6">The sequence shown here is derived from an EMBL/GenBank/DDBJ whole genome shotgun (WGS) entry which is preliminary data.</text>
</comment>
<reference evidence="6 7" key="1">
    <citation type="journal article" date="2022" name="Nat. Ecol. Evol.">
        <title>A masculinizing supergene underlies an exaggerated male reproductive morph in a spider.</title>
        <authorList>
            <person name="Hendrickx F."/>
            <person name="De Corte Z."/>
            <person name="Sonet G."/>
            <person name="Van Belleghem S.M."/>
            <person name="Kostlbacher S."/>
            <person name="Vangestel C."/>
        </authorList>
    </citation>
    <scope>NUCLEOTIDE SEQUENCE [LARGE SCALE GENOMIC DNA]</scope>
    <source>
        <strain evidence="6">W744_W776</strain>
    </source>
</reference>
<dbReference type="GO" id="GO:0005096">
    <property type="term" value="F:GTPase activator activity"/>
    <property type="evidence" value="ECO:0007669"/>
    <property type="project" value="InterPro"/>
</dbReference>
<evidence type="ECO:0000256" key="1">
    <source>
        <dbReference type="ARBA" id="ARBA00006853"/>
    </source>
</evidence>
<comment type="similarity">
    <text evidence="1">Belongs to the TBCD family.</text>
</comment>
<dbReference type="Pfam" id="PF12612">
    <property type="entry name" value="TFCD_C"/>
    <property type="match status" value="1"/>
</dbReference>
<dbReference type="GO" id="GO:0070830">
    <property type="term" value="P:bicellular tight junction assembly"/>
    <property type="evidence" value="ECO:0007669"/>
    <property type="project" value="TreeGrafter"/>
</dbReference>
<dbReference type="AlphaFoldDB" id="A0AAV6U7Y4"/>
<dbReference type="InterPro" id="IPR022577">
    <property type="entry name" value="TBCD_C"/>
</dbReference>